<dbReference type="InterPro" id="IPR017850">
    <property type="entry name" value="Alkaline_phosphatase_core_sf"/>
</dbReference>
<dbReference type="PRINTS" id="PR00113">
    <property type="entry name" value="ALKPHPHTASE"/>
</dbReference>
<feature type="binding site" evidence="3">
    <location>
        <position position="364"/>
    </location>
    <ligand>
        <name>Mg(2+)</name>
        <dbReference type="ChEBI" id="CHEBI:18420"/>
    </ligand>
</feature>
<keyword evidence="5" id="KW-1133">Transmembrane helix</keyword>
<feature type="binding site" evidence="3">
    <location>
        <position position="207"/>
    </location>
    <ligand>
        <name>Mg(2+)</name>
        <dbReference type="ChEBI" id="CHEBI:18420"/>
    </ligand>
</feature>
<evidence type="ECO:0000313" key="6">
    <source>
        <dbReference type="Proteomes" id="UP001652661"/>
    </source>
</evidence>
<keyword evidence="3" id="KW-0460">Magnesium</keyword>
<accession>A0A6P4JIY1</accession>
<dbReference type="RefSeq" id="XP_070142863.1">
    <property type="nucleotide sequence ID" value="XM_070286762.1"/>
</dbReference>
<dbReference type="EC" id="3.1.3.1" evidence="1"/>
<evidence type="ECO:0000313" key="10">
    <source>
        <dbReference type="RefSeq" id="XP_070142863.1"/>
    </source>
</evidence>
<keyword evidence="5" id="KW-0472">Membrane</keyword>
<evidence type="ECO:0000256" key="2">
    <source>
        <dbReference type="ARBA" id="ARBA00022553"/>
    </source>
</evidence>
<evidence type="ECO:0000256" key="3">
    <source>
        <dbReference type="PIRSR" id="PIRSR601952-2"/>
    </source>
</evidence>
<keyword evidence="3" id="KW-0479">Metal-binding</keyword>
<evidence type="ECO:0000313" key="8">
    <source>
        <dbReference type="RefSeq" id="XP_070142861.1"/>
    </source>
</evidence>
<dbReference type="RefSeq" id="XP_070142862.1">
    <property type="nucleotide sequence ID" value="XM_070286761.1"/>
</dbReference>
<dbReference type="GO" id="GO:0046872">
    <property type="term" value="F:metal ion binding"/>
    <property type="evidence" value="ECO:0007669"/>
    <property type="project" value="UniProtKB-KW"/>
</dbReference>
<keyword evidence="5" id="KW-0812">Transmembrane</keyword>
<dbReference type="InterPro" id="IPR001952">
    <property type="entry name" value="Alkaline_phosphatase"/>
</dbReference>
<keyword evidence="2" id="KW-0597">Phosphoprotein</keyword>
<dbReference type="GeneID" id="108084076"/>
<dbReference type="GO" id="GO:0004035">
    <property type="term" value="F:alkaline phosphatase activity"/>
    <property type="evidence" value="ECO:0007669"/>
    <property type="project" value="UniProtKB-EC"/>
</dbReference>
<proteinExistence type="inferred from homology"/>
<evidence type="ECO:0000313" key="9">
    <source>
        <dbReference type="RefSeq" id="XP_070142862.1"/>
    </source>
</evidence>
<protein>
    <recommendedName>
        <fullName evidence="1">alkaline phosphatase</fullName>
        <ecNumber evidence="1">3.1.3.1</ecNumber>
    </recommendedName>
</protein>
<evidence type="ECO:0000256" key="1">
    <source>
        <dbReference type="ARBA" id="ARBA00012647"/>
    </source>
</evidence>
<comment type="similarity">
    <text evidence="4">Belongs to the alkaline phosphatase family.</text>
</comment>
<feature type="transmembrane region" description="Helical" evidence="5">
    <location>
        <begin position="21"/>
        <end position="42"/>
    </location>
</feature>
<gene>
    <name evidence="7" type="primary">LOC108084076</name>
    <name evidence="8 9 10" type="synonym">Alp13</name>
</gene>
<dbReference type="Proteomes" id="UP001652661">
    <property type="component" value="Chromosome 3R"/>
</dbReference>
<dbReference type="RefSeq" id="XP_017035586.1">
    <property type="nucleotide sequence ID" value="XM_017180097.1"/>
</dbReference>
<dbReference type="SUPFAM" id="SSF53649">
    <property type="entry name" value="Alkaline phosphatase-like"/>
    <property type="match status" value="1"/>
</dbReference>
<comment type="cofactor">
    <cofactor evidence="3">
        <name>Mg(2+)</name>
        <dbReference type="ChEBI" id="CHEBI:18420"/>
    </cofactor>
    <text evidence="3">Binds 1 Mg(2+) ion.</text>
</comment>
<sequence>MVASQRTRDLCRTVRLKSTQVFIVAGTCLITVLITLLCIGFMTRYEVENEVANVADVDYWKDRVAALQKIWYDKGIEELNEALRTPSGPVYPRNLRIFVVQGIDGRDLATHRFPAREISQGNVNFVWDQYSHLARLKNSCSQRFPCPVGGLSRAFWTGIPLEKSVEMETECKQMDNQTDSLMSVLRQAQLAGLRTGFVTTQRLTGSTGAALYGNSLYECDERMPMGFLQSGCQDVARQLISGETGKALNVIIGGGRQMLSKLVPQTQFDPVDELLCQAGEGRNLLKEWRNQKLKQSKIRPIKFDLIQRTDELESLNASRYDHLMGVMANGDLSGNPKAPSFKLMVEKSLEVLEGKKQGYLLIVEQVREKGVNSRRQLQILNDTLVSLPKDRDTLTLVLFTNGIYPKPSLDISEETETISYLSEIFNEEEIRLQERLQQMPSESLLFAQGPRSTLFVGLRNETYLAHAIAHVLSMSKLVAKL</sequence>
<dbReference type="OrthoDB" id="8048957at2759"/>
<name>A0A6P4JIY1_DROKI</name>
<organism evidence="6 7">
    <name type="scientific">Drosophila kikkawai</name>
    <name type="common">Fruit fly</name>
    <dbReference type="NCBI Taxonomy" id="30033"/>
    <lineage>
        <taxon>Eukaryota</taxon>
        <taxon>Metazoa</taxon>
        <taxon>Ecdysozoa</taxon>
        <taxon>Arthropoda</taxon>
        <taxon>Hexapoda</taxon>
        <taxon>Insecta</taxon>
        <taxon>Pterygota</taxon>
        <taxon>Neoptera</taxon>
        <taxon>Endopterygota</taxon>
        <taxon>Diptera</taxon>
        <taxon>Brachycera</taxon>
        <taxon>Muscomorpha</taxon>
        <taxon>Ephydroidea</taxon>
        <taxon>Drosophilidae</taxon>
        <taxon>Drosophila</taxon>
        <taxon>Sophophora</taxon>
    </lineage>
</organism>
<dbReference type="Pfam" id="PF00245">
    <property type="entry name" value="Alk_phosphatase"/>
    <property type="match status" value="1"/>
</dbReference>
<dbReference type="SMART" id="SM00098">
    <property type="entry name" value="alkPPc"/>
    <property type="match status" value="1"/>
</dbReference>
<reference evidence="7" key="1">
    <citation type="submission" date="2025-04" db="UniProtKB">
        <authorList>
            <consortium name="RefSeq"/>
        </authorList>
    </citation>
    <scope>IDENTIFICATION</scope>
    <source>
        <strain evidence="8 9">14028-0561.14</strain>
        <tissue evidence="8 9">Whole fly</tissue>
    </source>
</reference>
<dbReference type="RefSeq" id="XP_070142861.1">
    <property type="nucleotide sequence ID" value="XM_070286760.1"/>
</dbReference>
<dbReference type="OMA" id="QKIWYDK"/>
<dbReference type="AlphaFoldDB" id="A0A6P4JIY1"/>
<evidence type="ECO:0000256" key="5">
    <source>
        <dbReference type="SAM" id="Phobius"/>
    </source>
</evidence>
<dbReference type="Gene3D" id="3.40.720.10">
    <property type="entry name" value="Alkaline Phosphatase, subunit A"/>
    <property type="match status" value="1"/>
</dbReference>
<evidence type="ECO:0000313" key="7">
    <source>
        <dbReference type="RefSeq" id="XP_017035586.1"/>
    </source>
</evidence>
<dbReference type="PANTHER" id="PTHR11596">
    <property type="entry name" value="ALKALINE PHOSPHATASE"/>
    <property type="match status" value="1"/>
</dbReference>
<evidence type="ECO:0000256" key="4">
    <source>
        <dbReference type="RuleBase" id="RU003946"/>
    </source>
</evidence>
<keyword evidence="6" id="KW-1185">Reference proteome</keyword>
<dbReference type="PANTHER" id="PTHR11596:SF5">
    <property type="entry name" value="ALKALINE PHOSPHATASE"/>
    <property type="match status" value="1"/>
</dbReference>